<sequence>MPKWSGAHHHKDGLGKPKNIEEAPTMVKSRRVAKDAKQYLLEDDPNTTPSSRISEDARNAINGRSTITKATTTRSTVRPNH</sequence>
<protein>
    <submittedName>
        <fullName evidence="2">Uncharacterized protein</fullName>
    </submittedName>
</protein>
<name>A0A2G5U5S8_9PELO</name>
<organism evidence="2 3">
    <name type="scientific">Caenorhabditis nigoni</name>
    <dbReference type="NCBI Taxonomy" id="1611254"/>
    <lineage>
        <taxon>Eukaryota</taxon>
        <taxon>Metazoa</taxon>
        <taxon>Ecdysozoa</taxon>
        <taxon>Nematoda</taxon>
        <taxon>Chromadorea</taxon>
        <taxon>Rhabditida</taxon>
        <taxon>Rhabditina</taxon>
        <taxon>Rhabditomorpha</taxon>
        <taxon>Rhabditoidea</taxon>
        <taxon>Rhabditidae</taxon>
        <taxon>Peloderinae</taxon>
        <taxon>Caenorhabditis</taxon>
    </lineage>
</organism>
<evidence type="ECO:0000256" key="1">
    <source>
        <dbReference type="SAM" id="MobiDB-lite"/>
    </source>
</evidence>
<reference evidence="3" key="1">
    <citation type="submission" date="2017-10" db="EMBL/GenBank/DDBJ databases">
        <title>Rapid genome shrinkage in a self-fertile nematode reveals novel sperm competition proteins.</title>
        <authorList>
            <person name="Yin D."/>
            <person name="Schwarz E.M."/>
            <person name="Thomas C.G."/>
            <person name="Felde R.L."/>
            <person name="Korf I.F."/>
            <person name="Cutter A.D."/>
            <person name="Schartner C.M."/>
            <person name="Ralston E.J."/>
            <person name="Meyer B.J."/>
            <person name="Haag E.S."/>
        </authorList>
    </citation>
    <scope>NUCLEOTIDE SEQUENCE [LARGE SCALE GENOMIC DNA]</scope>
    <source>
        <strain evidence="3">JU1422</strain>
    </source>
</reference>
<dbReference type="EMBL" id="PDUG01000004">
    <property type="protein sequence ID" value="PIC34701.1"/>
    <property type="molecule type" value="Genomic_DNA"/>
</dbReference>
<accession>A0A2G5U5S8</accession>
<dbReference type="Proteomes" id="UP000230233">
    <property type="component" value="Chromosome IV"/>
</dbReference>
<evidence type="ECO:0000313" key="2">
    <source>
        <dbReference type="EMBL" id="PIC34701.1"/>
    </source>
</evidence>
<feature type="region of interest" description="Disordered" evidence="1">
    <location>
        <begin position="1"/>
        <end position="81"/>
    </location>
</feature>
<feature type="compositionally biased region" description="Basic residues" evidence="1">
    <location>
        <begin position="1"/>
        <end position="11"/>
    </location>
</feature>
<feature type="compositionally biased region" description="Low complexity" evidence="1">
    <location>
        <begin position="64"/>
        <end position="81"/>
    </location>
</feature>
<feature type="compositionally biased region" description="Basic and acidic residues" evidence="1">
    <location>
        <begin position="12"/>
        <end position="21"/>
    </location>
</feature>
<gene>
    <name evidence="2" type="primary">Cnig_chr_IV.g14277</name>
    <name evidence="2" type="ORF">B9Z55_014277</name>
</gene>
<evidence type="ECO:0000313" key="3">
    <source>
        <dbReference type="Proteomes" id="UP000230233"/>
    </source>
</evidence>
<keyword evidence="3" id="KW-1185">Reference proteome</keyword>
<dbReference type="AlphaFoldDB" id="A0A2G5U5S8"/>
<comment type="caution">
    <text evidence="2">The sequence shown here is derived from an EMBL/GenBank/DDBJ whole genome shotgun (WGS) entry which is preliminary data.</text>
</comment>
<proteinExistence type="predicted"/>